<organism evidence="1 2">
    <name type="scientific">Mugilogobius chulae</name>
    <name type="common">yellowstripe goby</name>
    <dbReference type="NCBI Taxonomy" id="88201"/>
    <lineage>
        <taxon>Eukaryota</taxon>
        <taxon>Metazoa</taxon>
        <taxon>Chordata</taxon>
        <taxon>Craniata</taxon>
        <taxon>Vertebrata</taxon>
        <taxon>Euteleostomi</taxon>
        <taxon>Actinopterygii</taxon>
        <taxon>Neopterygii</taxon>
        <taxon>Teleostei</taxon>
        <taxon>Neoteleostei</taxon>
        <taxon>Acanthomorphata</taxon>
        <taxon>Gobiaria</taxon>
        <taxon>Gobiiformes</taxon>
        <taxon>Gobioidei</taxon>
        <taxon>Gobiidae</taxon>
        <taxon>Gobionellinae</taxon>
        <taxon>Mugilogobius</taxon>
    </lineage>
</organism>
<evidence type="ECO:0000313" key="2">
    <source>
        <dbReference type="Proteomes" id="UP001460270"/>
    </source>
</evidence>
<dbReference type="EMBL" id="JBBPFD010000003">
    <property type="protein sequence ID" value="KAK7933848.1"/>
    <property type="molecule type" value="Genomic_DNA"/>
</dbReference>
<sequence>MLLLSFSGLRSSGADWDGHSGRGVCRGCRRAKKKTKPLNLKIHSSVGSCENLPTQRSPIHSERSLRSFFFPSFIPSTPPVHAETPSAIFAVMIVLCQTEGGSQVKISSDAVFMCVSKHTKRAHRGRATQVTVCSRQPHTASYLQFYGVG</sequence>
<comment type="caution">
    <text evidence="1">The sequence shown here is derived from an EMBL/GenBank/DDBJ whole genome shotgun (WGS) entry which is preliminary data.</text>
</comment>
<protein>
    <submittedName>
        <fullName evidence="1">Uncharacterized protein</fullName>
    </submittedName>
</protein>
<dbReference type="Proteomes" id="UP001460270">
    <property type="component" value="Unassembled WGS sequence"/>
</dbReference>
<evidence type="ECO:0000313" key="1">
    <source>
        <dbReference type="EMBL" id="KAK7933848.1"/>
    </source>
</evidence>
<keyword evidence="2" id="KW-1185">Reference proteome</keyword>
<dbReference type="AlphaFoldDB" id="A0AAW0PS45"/>
<gene>
    <name evidence="1" type="ORF">WMY93_004744</name>
</gene>
<accession>A0AAW0PS45</accession>
<name>A0AAW0PS45_9GOBI</name>
<reference evidence="2" key="1">
    <citation type="submission" date="2024-04" db="EMBL/GenBank/DDBJ databases">
        <title>Salinicola lusitanus LLJ914,a marine bacterium isolated from the Okinawa Trough.</title>
        <authorList>
            <person name="Li J."/>
        </authorList>
    </citation>
    <scope>NUCLEOTIDE SEQUENCE [LARGE SCALE GENOMIC DNA]</scope>
</reference>
<proteinExistence type="predicted"/>